<evidence type="ECO:0000256" key="7">
    <source>
        <dbReference type="ARBA" id="ARBA00022490"/>
    </source>
</evidence>
<evidence type="ECO:0000256" key="3">
    <source>
        <dbReference type="ARBA" id="ARBA00009674"/>
    </source>
</evidence>
<dbReference type="GO" id="GO:0071985">
    <property type="term" value="P:multivesicular body sorting pathway"/>
    <property type="evidence" value="ECO:0007669"/>
    <property type="project" value="InterPro"/>
</dbReference>
<dbReference type="SUPFAM" id="SSF46785">
    <property type="entry name" value="Winged helix' DNA-binding domain"/>
    <property type="match status" value="2"/>
</dbReference>
<gene>
    <name evidence="17" type="ORF">NAV_LOCUS3984</name>
</gene>
<evidence type="ECO:0000256" key="11">
    <source>
        <dbReference type="ARBA" id="ARBA00022694"/>
    </source>
</evidence>
<evidence type="ECO:0000313" key="17">
    <source>
        <dbReference type="EMBL" id="VBB29177.1"/>
    </source>
</evidence>
<dbReference type="InterPro" id="IPR029063">
    <property type="entry name" value="SAM-dependent_MTases_sf"/>
</dbReference>
<feature type="domain" description="tRNA (adenine(58)-N(1))-methyltransferase catalytic subunit TRM61 C-terminal" evidence="16">
    <location>
        <begin position="263"/>
        <end position="515"/>
    </location>
</feature>
<dbReference type="FunFam" id="1.10.10.570:FF:000003">
    <property type="entry name" value="Vacuolar protein-sorting-associated protein 25"/>
    <property type="match status" value="1"/>
</dbReference>
<dbReference type="OrthoDB" id="1925287at2759"/>
<dbReference type="PANTHER" id="PTHR12133:SF2">
    <property type="entry name" value="TRNA (ADENINE(58)-N(1))-METHYLTRANSFERASE CATALYTIC SUBUNIT TRMT61A"/>
    <property type="match status" value="1"/>
</dbReference>
<evidence type="ECO:0000256" key="4">
    <source>
        <dbReference type="ARBA" id="ARBA00012796"/>
    </source>
</evidence>
<dbReference type="GO" id="GO:0000814">
    <property type="term" value="C:ESCRT II complex"/>
    <property type="evidence" value="ECO:0007669"/>
    <property type="project" value="InterPro"/>
</dbReference>
<evidence type="ECO:0000256" key="9">
    <source>
        <dbReference type="ARBA" id="ARBA00022679"/>
    </source>
</evidence>
<dbReference type="InterPro" id="IPR036390">
    <property type="entry name" value="WH_DNA-bd_sf"/>
</dbReference>
<proteinExistence type="inferred from homology"/>
<keyword evidence="6" id="KW-0813">Transport</keyword>
<dbReference type="InterPro" id="IPR014816">
    <property type="entry name" value="tRNA_MeTrfase_Gcd14"/>
</dbReference>
<dbReference type="Gene3D" id="1.10.10.570">
    <property type="entry name" value="Winged helix' DNA-binding domain. Chain C. Domain 1"/>
    <property type="match status" value="1"/>
</dbReference>
<keyword evidence="13" id="KW-0539">Nucleus</keyword>
<dbReference type="Gene3D" id="3.40.50.150">
    <property type="entry name" value="Vaccinia Virus protein VP39"/>
    <property type="match status" value="1"/>
</dbReference>
<dbReference type="PANTHER" id="PTHR12133">
    <property type="entry name" value="TRNA (ADENINE(58)-N(1))-METHYLTRANSFERASE"/>
    <property type="match status" value="1"/>
</dbReference>
<dbReference type="EC" id="2.1.1.220" evidence="4"/>
<organism evidence="17 18">
    <name type="scientific">Acanthocheilonema viteae</name>
    <name type="common">Filarial nematode worm</name>
    <name type="synonym">Dipetalonema viteae</name>
    <dbReference type="NCBI Taxonomy" id="6277"/>
    <lineage>
        <taxon>Eukaryota</taxon>
        <taxon>Metazoa</taxon>
        <taxon>Ecdysozoa</taxon>
        <taxon>Nematoda</taxon>
        <taxon>Chromadorea</taxon>
        <taxon>Rhabditida</taxon>
        <taxon>Spirurina</taxon>
        <taxon>Spiruromorpha</taxon>
        <taxon>Filarioidea</taxon>
        <taxon>Onchocercidae</taxon>
        <taxon>Acanthocheilonema</taxon>
    </lineage>
</organism>
<evidence type="ECO:0000256" key="1">
    <source>
        <dbReference type="ARBA" id="ARBA00004123"/>
    </source>
</evidence>
<evidence type="ECO:0000313" key="18">
    <source>
        <dbReference type="Proteomes" id="UP000276991"/>
    </source>
</evidence>
<evidence type="ECO:0000256" key="15">
    <source>
        <dbReference type="ARBA" id="ARBA00048481"/>
    </source>
</evidence>
<evidence type="ECO:0000256" key="12">
    <source>
        <dbReference type="ARBA" id="ARBA00022927"/>
    </source>
</evidence>
<keyword evidence="9" id="KW-0808">Transferase</keyword>
<dbReference type="FunFam" id="1.10.10.10:FF:000141">
    <property type="entry name" value="vacuolar protein-sorting-associated protein 25"/>
    <property type="match status" value="1"/>
</dbReference>
<dbReference type="SUPFAM" id="SSF53335">
    <property type="entry name" value="S-adenosyl-L-methionine-dependent methyltransferases"/>
    <property type="match status" value="1"/>
</dbReference>
<protein>
    <recommendedName>
        <fullName evidence="5">Vacuolar protein-sorting-associated protein 25</fullName>
        <ecNumber evidence="4">2.1.1.220</ecNumber>
    </recommendedName>
    <alternativeName>
        <fullName evidence="14">ESCRT-II complex subunit VPS25</fullName>
    </alternativeName>
</protein>
<dbReference type="GO" id="GO:0015031">
    <property type="term" value="P:protein transport"/>
    <property type="evidence" value="ECO:0007669"/>
    <property type="project" value="UniProtKB-KW"/>
</dbReference>
<evidence type="ECO:0000256" key="14">
    <source>
        <dbReference type="ARBA" id="ARBA00030094"/>
    </source>
</evidence>
<evidence type="ECO:0000256" key="8">
    <source>
        <dbReference type="ARBA" id="ARBA00022603"/>
    </source>
</evidence>
<dbReference type="CDD" id="cd02440">
    <property type="entry name" value="AdoMet_MTases"/>
    <property type="match status" value="1"/>
</dbReference>
<comment type="similarity">
    <text evidence="3">Belongs to the VPS25 family.</text>
</comment>
<dbReference type="GO" id="GO:0031515">
    <property type="term" value="C:tRNA (m1A) methyltransferase complex"/>
    <property type="evidence" value="ECO:0007669"/>
    <property type="project" value="InterPro"/>
</dbReference>
<dbReference type="Gene3D" id="1.10.10.10">
    <property type="entry name" value="Winged helix-like DNA-binding domain superfamily/Winged helix DNA-binding domain"/>
    <property type="match status" value="1"/>
</dbReference>
<accession>A0A498SGV0</accession>
<comment type="catalytic activity">
    <reaction evidence="15">
        <text>an adenosine in mRNA + S-adenosyl-L-methionine = an N(1)-methyladenosine in mRNA + S-adenosyl-L-homocysteine + H(+)</text>
        <dbReference type="Rhea" id="RHEA:55392"/>
        <dbReference type="Rhea" id="RHEA-COMP:12414"/>
        <dbReference type="Rhea" id="RHEA-COMP:12415"/>
        <dbReference type="ChEBI" id="CHEBI:15378"/>
        <dbReference type="ChEBI" id="CHEBI:57856"/>
        <dbReference type="ChEBI" id="CHEBI:59789"/>
        <dbReference type="ChEBI" id="CHEBI:74411"/>
        <dbReference type="ChEBI" id="CHEBI:74491"/>
    </reaction>
</comment>
<dbReference type="Gene3D" id="3.10.330.20">
    <property type="match status" value="1"/>
</dbReference>
<evidence type="ECO:0000256" key="5">
    <source>
        <dbReference type="ARBA" id="ARBA00017934"/>
    </source>
</evidence>
<name>A0A498SGV0_ACAVI</name>
<dbReference type="Pfam" id="PF05871">
    <property type="entry name" value="ESCRT-II"/>
    <property type="match status" value="1"/>
</dbReference>
<evidence type="ECO:0000256" key="2">
    <source>
        <dbReference type="ARBA" id="ARBA00004496"/>
    </source>
</evidence>
<keyword evidence="18" id="KW-1185">Reference proteome</keyword>
<evidence type="ECO:0000259" key="16">
    <source>
        <dbReference type="Pfam" id="PF08704"/>
    </source>
</evidence>
<keyword evidence="10" id="KW-0949">S-adenosyl-L-methionine</keyword>
<keyword evidence="7" id="KW-0963">Cytoplasm</keyword>
<dbReference type="AlphaFoldDB" id="A0A498SGV0"/>
<dbReference type="STRING" id="6277.A0A498SGV0"/>
<dbReference type="GO" id="GO:0005634">
    <property type="term" value="C:nucleus"/>
    <property type="evidence" value="ECO:0007669"/>
    <property type="project" value="UniProtKB-SubCell"/>
</dbReference>
<dbReference type="InterPro" id="IPR049470">
    <property type="entry name" value="TRM61_C"/>
</dbReference>
<dbReference type="Pfam" id="PF08704">
    <property type="entry name" value="GCD14"/>
    <property type="match status" value="1"/>
</dbReference>
<dbReference type="Proteomes" id="UP000276991">
    <property type="component" value="Unassembled WGS sequence"/>
</dbReference>
<evidence type="ECO:0000256" key="6">
    <source>
        <dbReference type="ARBA" id="ARBA00022448"/>
    </source>
</evidence>
<keyword evidence="11" id="KW-0819">tRNA processing</keyword>
<dbReference type="GO" id="GO:0016236">
    <property type="term" value="P:macroautophagy"/>
    <property type="evidence" value="ECO:0007669"/>
    <property type="project" value="UniProtKB-ARBA"/>
</dbReference>
<dbReference type="GO" id="GO:0160107">
    <property type="term" value="F:tRNA (adenine(58)-N1)-methyltransferase activity"/>
    <property type="evidence" value="ECO:0007669"/>
    <property type="project" value="UniProtKB-EC"/>
</dbReference>
<keyword evidence="8" id="KW-0489">Methyltransferase</keyword>
<dbReference type="InterPro" id="IPR008570">
    <property type="entry name" value="ESCRT-II_cplx_Vps25-sub"/>
</dbReference>
<evidence type="ECO:0000256" key="10">
    <source>
        <dbReference type="ARBA" id="ARBA00022691"/>
    </source>
</evidence>
<dbReference type="InterPro" id="IPR014041">
    <property type="entry name" value="ESCRT-II_cplx_Vps25-sub_N"/>
</dbReference>
<reference evidence="17 18" key="1">
    <citation type="submission" date="2018-08" db="EMBL/GenBank/DDBJ databases">
        <authorList>
            <person name="Laetsch R D."/>
            <person name="Stevens L."/>
            <person name="Kumar S."/>
            <person name="Blaxter L. M."/>
        </authorList>
    </citation>
    <scope>NUCLEOTIDE SEQUENCE [LARGE SCALE GENOMIC DNA]</scope>
</reference>
<dbReference type="EMBL" id="UPTC01000555">
    <property type="protein sequence ID" value="VBB29177.1"/>
    <property type="molecule type" value="Genomic_DNA"/>
</dbReference>
<dbReference type="GO" id="GO:0030488">
    <property type="term" value="P:tRNA methylation"/>
    <property type="evidence" value="ECO:0007669"/>
    <property type="project" value="InterPro"/>
</dbReference>
<keyword evidence="12" id="KW-0653">Protein transport</keyword>
<sequence length="522" mass="59084">MSFKWPWQYEFPPFFTLQTTLITREKQLEAWSRLVVDYCQFHKIYTVDLADISNSELFVNSALNRKLPLDSVRVVFDYLEHKRHIDWLDKSKNRCHIYWRRPEEWAILIYEWAVSNSLLNTPCTLYEITQGDDVIQESFYGLDKDVLLKSLAILVEQRRAQLLNSGTGTEGVKFLQKMMNGTDCTLKKAEDRKLAVINNTGSGFLSDKEIIEEGDTVIIYVNYGTSYAVEVKRGLILTMRYGALKHEYLIGKRYGSRISATAGYVYVLRPNAEMWTRALLRRTQIIYTPDCALILMLLDVRPGSIVCECGTGSGSLSHALAMAIAPTGHLYTHDIEEPRVKQVELEMVKHGLGEITTCVHQNIIEDGFSVENVCDAVFLDLPAPWVAIKHVKRALSKIHGGRVIQRTCNALQCEGFVQISTVELVPRKLKVCDINMDTLKSFNTRNIPFNKKRHSQDNGSGTVVSKRPKLEGDAVNVRSEMQWVAEQNNNTSCTPALLPFPATQPTHTGYIISATLLPSVSS</sequence>
<dbReference type="PROSITE" id="PS51620">
    <property type="entry name" value="SAM_TRM61"/>
    <property type="match status" value="1"/>
</dbReference>
<dbReference type="InterPro" id="IPR036388">
    <property type="entry name" value="WH-like_DNA-bd_sf"/>
</dbReference>
<comment type="subcellular location">
    <subcellularLocation>
        <location evidence="2">Cytoplasm</location>
    </subcellularLocation>
    <subcellularLocation>
        <location evidence="1">Nucleus</location>
    </subcellularLocation>
</comment>
<evidence type="ECO:0000256" key="13">
    <source>
        <dbReference type="ARBA" id="ARBA00023242"/>
    </source>
</evidence>